<dbReference type="InterPro" id="IPR023753">
    <property type="entry name" value="FAD/NAD-binding_dom"/>
</dbReference>
<dbReference type="EMBL" id="QUNO01000019">
    <property type="protein sequence ID" value="REH34852.1"/>
    <property type="molecule type" value="Genomic_DNA"/>
</dbReference>
<dbReference type="PANTHER" id="PTHR43755:SF1">
    <property type="entry name" value="FAD-DEPENDENT PYRIDINE NUCLEOTIDE-DISULPHIDE OXIDOREDUCTASE"/>
    <property type="match status" value="1"/>
</dbReference>
<sequence length="410" mass="44173">MLAERVVVLGGGFAGLETAFQLAAMVKPSRLHLTVVSDRDRFLYRPGLVALPFGAAEAPLHVPLSQALDLHGIKRRLACVENIDTDRRVVHTNRLAPVHYDHLVIATGAQAHPHRVPGLAEHAVAISSPGQLHQLGERFQWVAHNAGHGRPQQVLFVVPPNTAWPGPAYEIALMLDTWLRRREVRHQVGITFATAERTFGEHLGEGLHHILAGEFATRGIAGRTGLAVTEIAEVHTGFDDGTKVQHDLVVGVPPVAAAMWHDGMPADGRGFLTCRPADRSVLGQDGVYAPGDAGDFPVKQAFLAVTQARAVATAIASRILGRPAGTEYEPTALCVLDTVDKGILVEAPLTAEGLVRVDHDHVLTGPAWRAVKHAIGRYVPMRYRHGRPALPRTGDGLLTAARRLLGPIGR</sequence>
<protein>
    <submittedName>
        <fullName evidence="2">Sulfide:quinone oxidoreductase</fullName>
    </submittedName>
</protein>
<dbReference type="Gene3D" id="3.50.50.60">
    <property type="entry name" value="FAD/NAD(P)-binding domain"/>
    <property type="match status" value="2"/>
</dbReference>
<dbReference type="GO" id="GO:0016491">
    <property type="term" value="F:oxidoreductase activity"/>
    <property type="evidence" value="ECO:0007669"/>
    <property type="project" value="InterPro"/>
</dbReference>
<gene>
    <name evidence="2" type="ORF">BCF44_119128</name>
</gene>
<reference evidence="2 3" key="1">
    <citation type="submission" date="2018-08" db="EMBL/GenBank/DDBJ databases">
        <title>Genomic Encyclopedia of Archaeal and Bacterial Type Strains, Phase II (KMG-II): from individual species to whole genera.</title>
        <authorList>
            <person name="Goeker M."/>
        </authorList>
    </citation>
    <scope>NUCLEOTIDE SEQUENCE [LARGE SCALE GENOMIC DNA]</scope>
    <source>
        <strain evidence="2 3">DSM 45791</strain>
    </source>
</reference>
<dbReference type="SUPFAM" id="SSF51905">
    <property type="entry name" value="FAD/NAD(P)-binding domain"/>
    <property type="match status" value="2"/>
</dbReference>
<evidence type="ECO:0000313" key="3">
    <source>
        <dbReference type="Proteomes" id="UP000256269"/>
    </source>
</evidence>
<accession>A0A3E0H0F5</accession>
<dbReference type="AlphaFoldDB" id="A0A3E0H0F5"/>
<evidence type="ECO:0000259" key="1">
    <source>
        <dbReference type="Pfam" id="PF07992"/>
    </source>
</evidence>
<evidence type="ECO:0000313" key="2">
    <source>
        <dbReference type="EMBL" id="REH34852.1"/>
    </source>
</evidence>
<proteinExistence type="predicted"/>
<name>A0A3E0H0F5_9PSEU</name>
<feature type="domain" description="FAD/NAD(P)-binding" evidence="1">
    <location>
        <begin position="5"/>
        <end position="125"/>
    </location>
</feature>
<dbReference type="Pfam" id="PF07992">
    <property type="entry name" value="Pyr_redox_2"/>
    <property type="match status" value="1"/>
</dbReference>
<dbReference type="RefSeq" id="WP_116180249.1">
    <property type="nucleotide sequence ID" value="NZ_CP144375.1"/>
</dbReference>
<keyword evidence="3" id="KW-1185">Reference proteome</keyword>
<comment type="caution">
    <text evidence="2">The sequence shown here is derived from an EMBL/GenBank/DDBJ whole genome shotgun (WGS) entry which is preliminary data.</text>
</comment>
<dbReference type="OrthoDB" id="9802771at2"/>
<dbReference type="PANTHER" id="PTHR43755">
    <property type="match status" value="1"/>
</dbReference>
<dbReference type="PRINTS" id="PR00368">
    <property type="entry name" value="FADPNR"/>
</dbReference>
<dbReference type="InterPro" id="IPR036188">
    <property type="entry name" value="FAD/NAD-bd_sf"/>
</dbReference>
<organism evidence="2 3">
    <name type="scientific">Kutzneria buriramensis</name>
    <dbReference type="NCBI Taxonomy" id="1045776"/>
    <lineage>
        <taxon>Bacteria</taxon>
        <taxon>Bacillati</taxon>
        <taxon>Actinomycetota</taxon>
        <taxon>Actinomycetes</taxon>
        <taxon>Pseudonocardiales</taxon>
        <taxon>Pseudonocardiaceae</taxon>
        <taxon>Kutzneria</taxon>
    </lineage>
</organism>
<dbReference type="PRINTS" id="PR00469">
    <property type="entry name" value="PNDRDTASEII"/>
</dbReference>
<dbReference type="InterPro" id="IPR052541">
    <property type="entry name" value="SQRD"/>
</dbReference>
<dbReference type="Proteomes" id="UP000256269">
    <property type="component" value="Unassembled WGS sequence"/>
</dbReference>